<name>A0ACB9NR39_9MYRT</name>
<organism evidence="1 2">
    <name type="scientific">Melastoma candidum</name>
    <dbReference type="NCBI Taxonomy" id="119954"/>
    <lineage>
        <taxon>Eukaryota</taxon>
        <taxon>Viridiplantae</taxon>
        <taxon>Streptophyta</taxon>
        <taxon>Embryophyta</taxon>
        <taxon>Tracheophyta</taxon>
        <taxon>Spermatophyta</taxon>
        <taxon>Magnoliopsida</taxon>
        <taxon>eudicotyledons</taxon>
        <taxon>Gunneridae</taxon>
        <taxon>Pentapetalae</taxon>
        <taxon>rosids</taxon>
        <taxon>malvids</taxon>
        <taxon>Myrtales</taxon>
        <taxon>Melastomataceae</taxon>
        <taxon>Melastomatoideae</taxon>
        <taxon>Melastomateae</taxon>
        <taxon>Melastoma</taxon>
    </lineage>
</organism>
<proteinExistence type="predicted"/>
<keyword evidence="2" id="KW-1185">Reference proteome</keyword>
<protein>
    <submittedName>
        <fullName evidence="1">Uncharacterized protein</fullName>
    </submittedName>
</protein>
<reference evidence="2" key="1">
    <citation type="journal article" date="2023" name="Front. Plant Sci.">
        <title>Chromosomal-level genome assembly of Melastoma candidum provides insights into trichome evolution.</title>
        <authorList>
            <person name="Zhong Y."/>
            <person name="Wu W."/>
            <person name="Sun C."/>
            <person name="Zou P."/>
            <person name="Liu Y."/>
            <person name="Dai S."/>
            <person name="Zhou R."/>
        </authorList>
    </citation>
    <scope>NUCLEOTIDE SEQUENCE [LARGE SCALE GENOMIC DNA]</scope>
</reference>
<dbReference type="EMBL" id="CM042886">
    <property type="protein sequence ID" value="KAI4339148.1"/>
    <property type="molecule type" value="Genomic_DNA"/>
</dbReference>
<dbReference type="Proteomes" id="UP001057402">
    <property type="component" value="Chromosome 7"/>
</dbReference>
<comment type="caution">
    <text evidence="1">The sequence shown here is derived from an EMBL/GenBank/DDBJ whole genome shotgun (WGS) entry which is preliminary data.</text>
</comment>
<sequence>MDPTTSSSSHNLTTAAYRAWFLRAKGPIACSTVKRHSRGIWFGENPTDDAFMKFLLQLAIINLLSYTLHFLLRPLKQSKLVCSFLAGLIMSPNMMGHSKLFRKIQIWPEEMLLVRTVGYLGAMYVIFTLAVKTEYMVIMRNFRKAAVIGASGVFTCFFTLLALSFVFDLPGVKKGFFRMLFGIGMSVTRFPSVAHTFDEMNIMTSELGELAVSCTMISEILGWSGYLVGLYLRFPSNQELNLVWAMSVPILFYVGFRPAIQYIARRSPGGIPVKETYVLTILLGSLVAGLLCDLVGSMQLGFLVAGLMVPNGPPVGATLTEKTELGVMELLFPLYFVSIGNLLDFSQIQFKAAGEIFVLVMVSALAKFTGGAASAYFICSLRFSESVLLGLMLVIKGPYDLALYVRWTAANEIMKAVFTALAMSEVIVTMIVTPLIRMFYSPHARLSAPTWKNARFLIATSQNHELRVICCVHSEDDVPGVISLLEASSPTKGSPIFAHVLHMNELIGQATPGIHPYDERLRYVKSNGSSPIMGAFENYAMSSNGMVRLRPYLAISSHRSMHEFICRLALQEHIPLIIIPFQANRQVSSAELTTTRGINSKVQAYSPCTVGLLFSNSDRRLSLAANYFTSIAIVFITGNDDRAALALGIRMTGHPKLRVTLIRIVIAGWQCTSVKEKAEKKLDDLMVSQFVAERGRNERVGYHEFVAENHEQVMKWMRELGGGHDLIVVGRKRRRTTELMDEETMMDWIEYPELGVLGDLIASAEYSSGTSVLVMQHFGDVYVKARSQLNEDDAIHLLKLNS</sequence>
<gene>
    <name evidence="1" type="ORF">MLD38_024120</name>
</gene>
<evidence type="ECO:0000313" key="1">
    <source>
        <dbReference type="EMBL" id="KAI4339148.1"/>
    </source>
</evidence>
<accession>A0ACB9NR39</accession>
<evidence type="ECO:0000313" key="2">
    <source>
        <dbReference type="Proteomes" id="UP001057402"/>
    </source>
</evidence>